<dbReference type="InterPro" id="IPR033469">
    <property type="entry name" value="CYTH-like_dom_sf"/>
</dbReference>
<dbReference type="PANTHER" id="PTHR39569:SF1">
    <property type="entry name" value="INORGANIC TRIPHOSPHATASE"/>
    <property type="match status" value="1"/>
</dbReference>
<dbReference type="PROSITE" id="PS51707">
    <property type="entry name" value="CYTH"/>
    <property type="match status" value="1"/>
</dbReference>
<sequence>MEKEIELKIMLEEKNISTIKAWINTQNILSHEKEILGNTYYDSLDGYFQRNQMGLRVRNKNQQFELTLKTKGEITGGLHIRPEYNLPLENSTPDLKKLVSHFNLNIENVEQLQSHLQAIFSTDFTREKWLVDFQKSKIEIALDRGVIKNPFGEDVICELEFELKEGNLVDLLAFLDELPKEDGMWFSSLSKAQRGYLVGQPHKIAKEIDKLTACNIAHYSNFEKYQFGQQLADFIRLEPNNDKIISQYRNIHEVDLPENILNYLSSKHYLLWNLTKIRMFC</sequence>
<dbReference type="GO" id="GO:0046872">
    <property type="term" value="F:metal ion binding"/>
    <property type="evidence" value="ECO:0007669"/>
    <property type="project" value="TreeGrafter"/>
</dbReference>
<reference evidence="3" key="1">
    <citation type="submission" date="2018-02" db="EMBL/GenBank/DDBJ databases">
        <title>Glaesserella australis sp. nov., isolated from the lungs of pigs.</title>
        <authorList>
            <person name="Turni C."/>
            <person name="Christensen H."/>
        </authorList>
    </citation>
    <scope>NUCLEOTIDE SEQUENCE [LARGE SCALE GENOMIC DNA]</scope>
    <source>
        <strain evidence="3">HS4635</strain>
    </source>
</reference>
<evidence type="ECO:0000313" key="3">
    <source>
        <dbReference type="Proteomes" id="UP000248689"/>
    </source>
</evidence>
<dbReference type="SUPFAM" id="SSF55154">
    <property type="entry name" value="CYTH-like phosphatases"/>
    <property type="match status" value="1"/>
</dbReference>
<dbReference type="SMART" id="SM01118">
    <property type="entry name" value="CYTH"/>
    <property type="match status" value="1"/>
</dbReference>
<dbReference type="EMBL" id="PTPX01000017">
    <property type="protein sequence ID" value="RAL18209.1"/>
    <property type="molecule type" value="Genomic_DNA"/>
</dbReference>
<evidence type="ECO:0000259" key="1">
    <source>
        <dbReference type="PROSITE" id="PS51707"/>
    </source>
</evidence>
<dbReference type="Pfam" id="PF01928">
    <property type="entry name" value="CYTH"/>
    <property type="match status" value="1"/>
</dbReference>
<dbReference type="InterPro" id="IPR023577">
    <property type="entry name" value="CYTH_domain"/>
</dbReference>
<keyword evidence="3" id="KW-1185">Reference proteome</keyword>
<dbReference type="AlphaFoldDB" id="A0A328BVU0"/>
<evidence type="ECO:0000313" key="2">
    <source>
        <dbReference type="EMBL" id="RAL18209.1"/>
    </source>
</evidence>
<dbReference type="OrthoDB" id="3034217at2"/>
<comment type="caution">
    <text evidence="2">The sequence shown here is derived from an EMBL/GenBank/DDBJ whole genome shotgun (WGS) entry which is preliminary data.</text>
</comment>
<name>A0A328BVU0_9PAST</name>
<feature type="domain" description="CYTH" evidence="1">
    <location>
        <begin position="2"/>
        <end position="202"/>
    </location>
</feature>
<gene>
    <name evidence="2" type="ORF">C5N92_08280</name>
</gene>
<dbReference type="RefSeq" id="WP_111750386.1">
    <property type="nucleotide sequence ID" value="NZ_PTPX01000017.1"/>
</dbReference>
<proteinExistence type="predicted"/>
<dbReference type="PANTHER" id="PTHR39569">
    <property type="entry name" value="INORGANIC TRIPHOSPHATASE"/>
    <property type="match status" value="1"/>
</dbReference>
<dbReference type="Proteomes" id="UP000248689">
    <property type="component" value="Unassembled WGS sequence"/>
</dbReference>
<dbReference type="GO" id="GO:0050355">
    <property type="term" value="F:inorganic triphosphate phosphatase activity"/>
    <property type="evidence" value="ECO:0007669"/>
    <property type="project" value="InterPro"/>
</dbReference>
<dbReference type="InterPro" id="IPR039013">
    <property type="entry name" value="YgiF"/>
</dbReference>
<dbReference type="Gene3D" id="2.40.320.10">
    <property type="entry name" value="Hypothetical Protein Pfu-838710-001"/>
    <property type="match status" value="1"/>
</dbReference>
<protein>
    <submittedName>
        <fullName evidence="2">CYTH domain-containing protein</fullName>
    </submittedName>
</protein>
<organism evidence="2 3">
    <name type="scientific">Glaesserella australis</name>
    <dbReference type="NCBI Taxonomy" id="2094024"/>
    <lineage>
        <taxon>Bacteria</taxon>
        <taxon>Pseudomonadati</taxon>
        <taxon>Pseudomonadota</taxon>
        <taxon>Gammaproteobacteria</taxon>
        <taxon>Pasteurellales</taxon>
        <taxon>Pasteurellaceae</taxon>
        <taxon>Glaesserella</taxon>
    </lineage>
</organism>
<accession>A0A328BVU0</accession>
<dbReference type="CDD" id="cd07756">
    <property type="entry name" value="CYTH-like_Pase_CHAD"/>
    <property type="match status" value="1"/>
</dbReference>